<evidence type="ECO:0000313" key="7">
    <source>
        <dbReference type="EMBL" id="MSU08582.1"/>
    </source>
</evidence>
<accession>A0A6I2UHV0</accession>
<keyword evidence="5" id="KW-0812">Transmembrane</keyword>
<sequence length="364" mass="41928">MINNSLKRDLEYTYEKLSKEEKNKLSNSTILITGAAGFLGFYYVHFFYYYRKELSLKKVICLDNFMLGKPKWLDKISEDECFKVEKFDIINDNIADISCAEEVDYVIHMASIASPIFYRQYPIETLDANIWGLRHLLDYYSSRNIKGFLFYSSSEIYGNPAADAVPTDEEYHGDVSCTGPRACYDESKRFGETICMLFAKKYGMPIGVARPFNNYGPGMKINDKRVPADFANDILNDRDIVILSNGSPKRTFCYIADAIAGYLKIMLYGKYDYFNIGIDKPEISILELAGIYQKAGKEIFGYTGSIKYSTSEDEEYLTNNPQRRCPRIDKAASLLEYQPEISVHEGVRRFLEFIKESEKENLVW</sequence>
<comment type="cofactor">
    <cofactor evidence="1">
        <name>NAD(+)</name>
        <dbReference type="ChEBI" id="CHEBI:57540"/>
    </cofactor>
</comment>
<keyword evidence="8" id="KW-1185">Reference proteome</keyword>
<dbReference type="PANTHER" id="PTHR43078:SF6">
    <property type="entry name" value="UDP-GLUCURONIC ACID DECARBOXYLASE 1"/>
    <property type="match status" value="1"/>
</dbReference>
<dbReference type="Proteomes" id="UP000433181">
    <property type="component" value="Unassembled WGS sequence"/>
</dbReference>
<gene>
    <name evidence="7" type="ORF">FYJ84_06245</name>
</gene>
<dbReference type="GO" id="GO:0005737">
    <property type="term" value="C:cytoplasm"/>
    <property type="evidence" value="ECO:0007669"/>
    <property type="project" value="TreeGrafter"/>
</dbReference>
<evidence type="ECO:0000313" key="8">
    <source>
        <dbReference type="Proteomes" id="UP000433181"/>
    </source>
</evidence>
<dbReference type="Pfam" id="PF01370">
    <property type="entry name" value="Epimerase"/>
    <property type="match status" value="1"/>
</dbReference>
<evidence type="ECO:0000256" key="1">
    <source>
        <dbReference type="ARBA" id="ARBA00001911"/>
    </source>
</evidence>
<feature type="transmembrane region" description="Helical" evidence="5">
    <location>
        <begin position="30"/>
        <end position="50"/>
    </location>
</feature>
<dbReference type="AlphaFoldDB" id="A0A6I2UHV0"/>
<evidence type="ECO:0000256" key="2">
    <source>
        <dbReference type="ARBA" id="ARBA00022793"/>
    </source>
</evidence>
<evidence type="ECO:0000256" key="5">
    <source>
        <dbReference type="SAM" id="Phobius"/>
    </source>
</evidence>
<dbReference type="InterPro" id="IPR001509">
    <property type="entry name" value="Epimerase_deHydtase"/>
</dbReference>
<keyword evidence="2" id="KW-0210">Decarboxylase</keyword>
<keyword evidence="5" id="KW-0472">Membrane</keyword>
<dbReference type="EMBL" id="VUNR01000009">
    <property type="protein sequence ID" value="MSU08582.1"/>
    <property type="molecule type" value="Genomic_DNA"/>
</dbReference>
<dbReference type="InterPro" id="IPR044516">
    <property type="entry name" value="UXS-like"/>
</dbReference>
<keyword evidence="3" id="KW-0520">NAD</keyword>
<dbReference type="SUPFAM" id="SSF51735">
    <property type="entry name" value="NAD(P)-binding Rossmann-fold domains"/>
    <property type="match status" value="1"/>
</dbReference>
<evidence type="ECO:0000259" key="6">
    <source>
        <dbReference type="Pfam" id="PF01370"/>
    </source>
</evidence>
<protein>
    <submittedName>
        <fullName evidence="7">NAD-dependent epimerase/dehydratase family protein</fullName>
    </submittedName>
</protein>
<dbReference type="RefSeq" id="WP_154406748.1">
    <property type="nucleotide sequence ID" value="NZ_VUNR01000009.1"/>
</dbReference>
<dbReference type="GO" id="GO:0042732">
    <property type="term" value="P:D-xylose metabolic process"/>
    <property type="evidence" value="ECO:0007669"/>
    <property type="project" value="InterPro"/>
</dbReference>
<keyword evidence="4" id="KW-0456">Lyase</keyword>
<evidence type="ECO:0000256" key="4">
    <source>
        <dbReference type="ARBA" id="ARBA00023239"/>
    </source>
</evidence>
<proteinExistence type="predicted"/>
<dbReference type="GO" id="GO:0048040">
    <property type="term" value="F:UDP-glucuronate decarboxylase activity"/>
    <property type="evidence" value="ECO:0007669"/>
    <property type="project" value="TreeGrafter"/>
</dbReference>
<evidence type="ECO:0000256" key="3">
    <source>
        <dbReference type="ARBA" id="ARBA00023027"/>
    </source>
</evidence>
<dbReference type="Gene3D" id="3.40.50.720">
    <property type="entry name" value="NAD(P)-binding Rossmann-like Domain"/>
    <property type="match status" value="1"/>
</dbReference>
<name>A0A6I2UHV0_9FIRM</name>
<dbReference type="GeneID" id="96778514"/>
<comment type="caution">
    <text evidence="7">The sequence shown here is derived from an EMBL/GenBank/DDBJ whole genome shotgun (WGS) entry which is preliminary data.</text>
</comment>
<keyword evidence="5" id="KW-1133">Transmembrane helix</keyword>
<dbReference type="InterPro" id="IPR036291">
    <property type="entry name" value="NAD(P)-bd_dom_sf"/>
</dbReference>
<feature type="domain" description="NAD-dependent epimerase/dehydratase" evidence="6">
    <location>
        <begin position="30"/>
        <end position="277"/>
    </location>
</feature>
<dbReference type="GO" id="GO:0070403">
    <property type="term" value="F:NAD+ binding"/>
    <property type="evidence" value="ECO:0007669"/>
    <property type="project" value="InterPro"/>
</dbReference>
<organism evidence="7 8">
    <name type="scientific">Anaerovibrio slackiae</name>
    <dbReference type="NCBI Taxonomy" id="2652309"/>
    <lineage>
        <taxon>Bacteria</taxon>
        <taxon>Bacillati</taxon>
        <taxon>Bacillota</taxon>
        <taxon>Negativicutes</taxon>
        <taxon>Selenomonadales</taxon>
        <taxon>Selenomonadaceae</taxon>
        <taxon>Anaerovibrio</taxon>
    </lineage>
</organism>
<dbReference type="PANTHER" id="PTHR43078">
    <property type="entry name" value="UDP-GLUCURONIC ACID DECARBOXYLASE-RELATED"/>
    <property type="match status" value="1"/>
</dbReference>
<reference evidence="7 8" key="1">
    <citation type="submission" date="2019-08" db="EMBL/GenBank/DDBJ databases">
        <title>In-depth cultivation of the pig gut microbiome towards novel bacterial diversity and tailored functional studies.</title>
        <authorList>
            <person name="Wylensek D."/>
            <person name="Hitch T.C.A."/>
            <person name="Clavel T."/>
        </authorList>
    </citation>
    <scope>NUCLEOTIDE SEQUENCE [LARGE SCALE GENOMIC DNA]</scope>
    <source>
        <strain evidence="7 8">WCA-693-APC-5D-A</strain>
    </source>
</reference>